<dbReference type="EMBL" id="QRZM01000005">
    <property type="protein sequence ID" value="RGV75452.1"/>
    <property type="molecule type" value="Genomic_DNA"/>
</dbReference>
<gene>
    <name evidence="1" type="ORF">DWW02_14200</name>
</gene>
<comment type="caution">
    <text evidence="1">The sequence shown here is derived from an EMBL/GenBank/DDBJ whole genome shotgun (WGS) entry which is preliminary data.</text>
</comment>
<proteinExistence type="predicted"/>
<dbReference type="Proteomes" id="UP000284543">
    <property type="component" value="Unassembled WGS sequence"/>
</dbReference>
<protein>
    <submittedName>
        <fullName evidence="1">Uncharacterized protein</fullName>
    </submittedName>
</protein>
<evidence type="ECO:0000313" key="2">
    <source>
        <dbReference type="Proteomes" id="UP000284543"/>
    </source>
</evidence>
<evidence type="ECO:0000313" key="1">
    <source>
        <dbReference type="EMBL" id="RGV75452.1"/>
    </source>
</evidence>
<reference evidence="1 2" key="1">
    <citation type="submission" date="2018-08" db="EMBL/GenBank/DDBJ databases">
        <title>A genome reference for cultivated species of the human gut microbiota.</title>
        <authorList>
            <person name="Zou Y."/>
            <person name="Xue W."/>
            <person name="Luo G."/>
        </authorList>
    </citation>
    <scope>NUCLEOTIDE SEQUENCE [LARGE SCALE GENOMIC DNA]</scope>
    <source>
        <strain evidence="1 2">AF14-18</strain>
    </source>
</reference>
<sequence length="64" mass="7047">MWECEPEGTCSLAVISESQDGYAMIGGTGNEESIDVQGTLSGGNRRQRGLPVYNHLKNRREYGK</sequence>
<name>A0A412Z619_9FIRM</name>
<dbReference type="AlphaFoldDB" id="A0A412Z619"/>
<accession>A0A412Z619</accession>
<organism evidence="1 2">
    <name type="scientific">Enterocloster bolteae</name>
    <dbReference type="NCBI Taxonomy" id="208479"/>
    <lineage>
        <taxon>Bacteria</taxon>
        <taxon>Bacillati</taxon>
        <taxon>Bacillota</taxon>
        <taxon>Clostridia</taxon>
        <taxon>Lachnospirales</taxon>
        <taxon>Lachnospiraceae</taxon>
        <taxon>Enterocloster</taxon>
    </lineage>
</organism>